<accession>A0A8K0FZ51</accession>
<proteinExistence type="predicted"/>
<comment type="caution">
    <text evidence="2">The sequence shown here is derived from an EMBL/GenBank/DDBJ whole genome shotgun (WGS) entry which is preliminary data.</text>
</comment>
<evidence type="ECO:0000313" key="2">
    <source>
        <dbReference type="EMBL" id="KAF2885960.1"/>
    </source>
</evidence>
<feature type="compositionally biased region" description="Basic and acidic residues" evidence="1">
    <location>
        <begin position="10"/>
        <end position="22"/>
    </location>
</feature>
<evidence type="ECO:0000313" key="3">
    <source>
        <dbReference type="Proteomes" id="UP000801492"/>
    </source>
</evidence>
<name>A0A8K0FZ51_IGNLU</name>
<evidence type="ECO:0000256" key="1">
    <source>
        <dbReference type="SAM" id="MobiDB-lite"/>
    </source>
</evidence>
<keyword evidence="3" id="KW-1185">Reference proteome</keyword>
<reference evidence="2" key="1">
    <citation type="submission" date="2019-08" db="EMBL/GenBank/DDBJ databases">
        <title>The genome of the North American firefly Photinus pyralis.</title>
        <authorList>
            <consortium name="Photinus pyralis genome working group"/>
            <person name="Fallon T.R."/>
            <person name="Sander Lower S.E."/>
            <person name="Weng J.-K."/>
        </authorList>
    </citation>
    <scope>NUCLEOTIDE SEQUENCE</scope>
    <source>
        <strain evidence="2">TRF0915ILg1</strain>
        <tissue evidence="2">Whole body</tissue>
    </source>
</reference>
<feature type="region of interest" description="Disordered" evidence="1">
    <location>
        <begin position="66"/>
        <end position="140"/>
    </location>
</feature>
<organism evidence="2 3">
    <name type="scientific">Ignelater luminosus</name>
    <name type="common">Cucubano</name>
    <name type="synonym">Pyrophorus luminosus</name>
    <dbReference type="NCBI Taxonomy" id="2038154"/>
    <lineage>
        <taxon>Eukaryota</taxon>
        <taxon>Metazoa</taxon>
        <taxon>Ecdysozoa</taxon>
        <taxon>Arthropoda</taxon>
        <taxon>Hexapoda</taxon>
        <taxon>Insecta</taxon>
        <taxon>Pterygota</taxon>
        <taxon>Neoptera</taxon>
        <taxon>Endopterygota</taxon>
        <taxon>Coleoptera</taxon>
        <taxon>Polyphaga</taxon>
        <taxon>Elateriformia</taxon>
        <taxon>Elateroidea</taxon>
        <taxon>Elateridae</taxon>
        <taxon>Agrypninae</taxon>
        <taxon>Pyrophorini</taxon>
        <taxon>Ignelater</taxon>
    </lineage>
</organism>
<dbReference type="Proteomes" id="UP000801492">
    <property type="component" value="Unassembled WGS sequence"/>
</dbReference>
<sequence length="160" mass="17861">MMTTSIKTGAKKEAERRDRSSEEYGLILRRREKAVFGVAAKVGLTTSLFSADAVANLKTEEELEALVDTTQKGSLGEKDDKPRRSRTRGKTGAERRDRPNGGYGRSRKKKGIKTALEFQAKKMKGTSERKSPKRQVGNSVTIRVSEFEKRVTPKIILGLF</sequence>
<dbReference type="EMBL" id="VTPC01089069">
    <property type="protein sequence ID" value="KAF2885960.1"/>
    <property type="molecule type" value="Genomic_DNA"/>
</dbReference>
<gene>
    <name evidence="2" type="ORF">ILUMI_20213</name>
</gene>
<dbReference type="AlphaFoldDB" id="A0A8K0FZ51"/>
<feature type="region of interest" description="Disordered" evidence="1">
    <location>
        <begin position="1"/>
        <end position="24"/>
    </location>
</feature>
<protein>
    <submittedName>
        <fullName evidence="2">Uncharacterized protein</fullName>
    </submittedName>
</protein>